<keyword evidence="4" id="KW-1185">Reference proteome</keyword>
<dbReference type="EMBL" id="BAABUK010000003">
    <property type="protein sequence ID" value="GAA5807777.1"/>
    <property type="molecule type" value="Genomic_DNA"/>
</dbReference>
<organism evidence="3 4">
    <name type="scientific">Mucor flavus</name>
    <dbReference type="NCBI Taxonomy" id="439312"/>
    <lineage>
        <taxon>Eukaryota</taxon>
        <taxon>Fungi</taxon>
        <taxon>Fungi incertae sedis</taxon>
        <taxon>Mucoromycota</taxon>
        <taxon>Mucoromycotina</taxon>
        <taxon>Mucoromycetes</taxon>
        <taxon>Mucorales</taxon>
        <taxon>Mucorineae</taxon>
        <taxon>Mucoraceae</taxon>
        <taxon>Mucor</taxon>
    </lineage>
</organism>
<sequence length="888" mass="101546">MLDSQCSTPATLEDGKSLKRSLELYNKMERSSLSEAQKRKKINRFSSTNLQPRWHNQAYMLFLALRQHNEKTMARTDLIKSALAIDKRISEERLVPKVFRGKTPMNSASAILTNNSDRYFIPFKPDGSKSMHFRLSFEPGNFEGAFKEYNEWQENLVRNDWPFCFGGEKQESIVQDLEVLQVYPTEFDEFMAKRKRARSEKANITVETKLIVQDTNLTPKKWQDIVLLKKSTVSINDNYCYYNNNNYYGLFANRNLPNNTPLGFYFGVPMTEDEFDSMKDGIGQASDYSYMYRKTVIDPTDENGRIYYYNGGPLCPFHYIKETSILEKVNVVFYEGDHINQIVCWTKKDILPGEELFSYYQNNAIPSPPTASSPVPHLPPIQSHATTTSNNDEYWQKEPTISSMLNTTIPITYACNTAFRGGVDRYRTGSQYSSKTELSAEEQSVSAATQTITISRSVISESPPSRSIVNEPFRVQSLQEPARPEPTTIVSPDDSTALNTGMLTPERISSPARSVDISYNNISLRERRIEPVVDTRDTESTHSLPAEPNTTMDVTDNDVDMEIDDFPQYQSDDVMDIVQDEELPMHTPVTNEENIPVTNEEKTPVTNEENTPVVQDEELPINTPVTNKENTPVVQDEELLIHTPVTNEENTPIVQDREQSITRNIDEDMPMVDKSGELGLTKNEMNGFQAMTDADMYDPNDNNFEFGFEQEQEQKQTQTRSQENEQEIVQEDEEDENGITEAQILAEMEAMGALFKKTRKYNRLSRLGILHIEALEKTCYGPMREARNSTQNPLIRSTIEDFYSRLMNTFNGYNDEYQAYIDASASVNHMDALSKQMSKEHLTAVANTMEVEKKIVKTNKQIELLQSKIETSKTIENYLDTVRGLVKP</sequence>
<dbReference type="PROSITE" id="PS50280">
    <property type="entry name" value="SET"/>
    <property type="match status" value="1"/>
</dbReference>
<evidence type="ECO:0000313" key="4">
    <source>
        <dbReference type="Proteomes" id="UP001473302"/>
    </source>
</evidence>
<feature type="region of interest" description="Disordered" evidence="1">
    <location>
        <begin position="533"/>
        <end position="556"/>
    </location>
</feature>
<feature type="compositionally biased region" description="Pro residues" evidence="1">
    <location>
        <begin position="368"/>
        <end position="379"/>
    </location>
</feature>
<accession>A0ABP9YLR3</accession>
<feature type="compositionally biased region" description="Polar residues" evidence="1">
    <location>
        <begin position="383"/>
        <end position="394"/>
    </location>
</feature>
<feature type="region of interest" description="Disordered" evidence="1">
    <location>
        <begin position="477"/>
        <end position="498"/>
    </location>
</feature>
<dbReference type="SUPFAM" id="SSF82199">
    <property type="entry name" value="SET domain"/>
    <property type="match status" value="1"/>
</dbReference>
<dbReference type="InterPro" id="IPR046341">
    <property type="entry name" value="SET_dom_sf"/>
</dbReference>
<dbReference type="Proteomes" id="UP001473302">
    <property type="component" value="Unassembled WGS sequence"/>
</dbReference>
<name>A0ABP9YLR3_9FUNG</name>
<evidence type="ECO:0000259" key="2">
    <source>
        <dbReference type="PROSITE" id="PS50280"/>
    </source>
</evidence>
<dbReference type="InterPro" id="IPR001214">
    <property type="entry name" value="SET_dom"/>
</dbReference>
<feature type="domain" description="SET" evidence="2">
    <location>
        <begin position="231"/>
        <end position="361"/>
    </location>
</feature>
<feature type="region of interest" description="Disordered" evidence="1">
    <location>
        <begin position="368"/>
        <end position="394"/>
    </location>
</feature>
<feature type="compositionally biased region" description="Acidic residues" evidence="1">
    <location>
        <begin position="724"/>
        <end position="736"/>
    </location>
</feature>
<protein>
    <recommendedName>
        <fullName evidence="2">SET domain-containing protein</fullName>
    </recommendedName>
</protein>
<evidence type="ECO:0000256" key="1">
    <source>
        <dbReference type="SAM" id="MobiDB-lite"/>
    </source>
</evidence>
<reference evidence="3 4" key="1">
    <citation type="submission" date="2024-04" db="EMBL/GenBank/DDBJ databases">
        <title>genome sequences of Mucor flavus KT1a and Helicostylum pulchrum KT1b strains isolated from the surface of a dry-aged beef.</title>
        <authorList>
            <person name="Toyotome T."/>
            <person name="Hosono M."/>
            <person name="Torimaru M."/>
            <person name="Fukuda K."/>
            <person name="Mikami N."/>
        </authorList>
    </citation>
    <scope>NUCLEOTIDE SEQUENCE [LARGE SCALE GENOMIC DNA]</scope>
    <source>
        <strain evidence="3 4">KT1a</strain>
    </source>
</reference>
<proteinExistence type="predicted"/>
<gene>
    <name evidence="3" type="ORF">MFLAVUS_001156</name>
</gene>
<feature type="region of interest" description="Disordered" evidence="1">
    <location>
        <begin position="711"/>
        <end position="736"/>
    </location>
</feature>
<comment type="caution">
    <text evidence="3">The sequence shown here is derived from an EMBL/GenBank/DDBJ whole genome shotgun (WGS) entry which is preliminary data.</text>
</comment>
<feature type="compositionally biased region" description="Polar residues" evidence="1">
    <location>
        <begin position="488"/>
        <end position="498"/>
    </location>
</feature>
<dbReference type="Gene3D" id="2.170.270.10">
    <property type="entry name" value="SET domain"/>
    <property type="match status" value="1"/>
</dbReference>
<evidence type="ECO:0000313" key="3">
    <source>
        <dbReference type="EMBL" id="GAA5807777.1"/>
    </source>
</evidence>
<feature type="compositionally biased region" description="Low complexity" evidence="1">
    <location>
        <begin position="711"/>
        <end position="721"/>
    </location>
</feature>